<dbReference type="Proteomes" id="UP001161757">
    <property type="component" value="Unassembled WGS sequence"/>
</dbReference>
<evidence type="ECO:0000256" key="7">
    <source>
        <dbReference type="ARBA" id="ARBA00022692"/>
    </source>
</evidence>
<dbReference type="Gene3D" id="3.90.550.50">
    <property type="match status" value="1"/>
</dbReference>
<name>A0AAN6F1B0_EXODE</name>
<dbReference type="Gene3D" id="3.50.4.10">
    <property type="entry name" value="Hepatocyte Growth Factor"/>
    <property type="match status" value="1"/>
</dbReference>
<reference evidence="13" key="1">
    <citation type="submission" date="2023-01" db="EMBL/GenBank/DDBJ databases">
        <title>Exophiala dermititidis isolated from Cystic Fibrosis Patient.</title>
        <authorList>
            <person name="Kurbessoian T."/>
            <person name="Crocker A."/>
            <person name="Murante D."/>
            <person name="Hogan D.A."/>
            <person name="Stajich J.E."/>
        </authorList>
    </citation>
    <scope>NUCLEOTIDE SEQUENCE</scope>
    <source>
        <strain evidence="13">Ex8</strain>
    </source>
</reference>
<feature type="domain" description="Fringe-like glycosyltransferase" evidence="12">
    <location>
        <begin position="225"/>
        <end position="296"/>
    </location>
</feature>
<evidence type="ECO:0000256" key="3">
    <source>
        <dbReference type="ARBA" id="ARBA00006462"/>
    </source>
</evidence>
<evidence type="ECO:0000313" key="13">
    <source>
        <dbReference type="EMBL" id="KAJ8995631.1"/>
    </source>
</evidence>
<protein>
    <recommendedName>
        <fullName evidence="4">N-acetylgalactosaminide beta-1,3-galactosyltransferase</fullName>
        <ecNumber evidence="4">2.4.1.122</ecNumber>
    </recommendedName>
</protein>
<keyword evidence="7" id="KW-0812">Transmembrane</keyword>
<evidence type="ECO:0000256" key="6">
    <source>
        <dbReference type="ARBA" id="ARBA00022679"/>
    </source>
</evidence>
<keyword evidence="10" id="KW-1133">Transmembrane helix</keyword>
<evidence type="ECO:0000313" key="14">
    <source>
        <dbReference type="Proteomes" id="UP001161757"/>
    </source>
</evidence>
<evidence type="ECO:0000256" key="4">
    <source>
        <dbReference type="ARBA" id="ARBA00012557"/>
    </source>
</evidence>
<dbReference type="Pfam" id="PF02434">
    <property type="entry name" value="Fringe"/>
    <property type="match status" value="1"/>
</dbReference>
<accession>A0AAN6F1B0</accession>
<evidence type="ECO:0000256" key="10">
    <source>
        <dbReference type="ARBA" id="ARBA00022989"/>
    </source>
</evidence>
<evidence type="ECO:0000256" key="11">
    <source>
        <dbReference type="ARBA" id="ARBA00023136"/>
    </source>
</evidence>
<dbReference type="InterPro" id="IPR026050">
    <property type="entry name" value="C1GALT1/C1GALT1_chp1"/>
</dbReference>
<evidence type="ECO:0000256" key="2">
    <source>
        <dbReference type="ARBA" id="ARBA00004922"/>
    </source>
</evidence>
<keyword evidence="11" id="KW-0472">Membrane</keyword>
<evidence type="ECO:0000256" key="8">
    <source>
        <dbReference type="ARBA" id="ARBA00022741"/>
    </source>
</evidence>
<comment type="pathway">
    <text evidence="2">Protein modification; protein glycosylation.</text>
</comment>
<dbReference type="GO" id="GO:0016263">
    <property type="term" value="F:glycoprotein-N-acetylgalactosamine 3-beta-galactosyltransferase activity"/>
    <property type="evidence" value="ECO:0007669"/>
    <property type="project" value="UniProtKB-EC"/>
</dbReference>
<keyword evidence="5" id="KW-0328">Glycosyltransferase</keyword>
<dbReference type="PANTHER" id="PTHR23033:SF40">
    <property type="entry name" value="APPLE DOMAIN-CONTAINING PROTEIN"/>
    <property type="match status" value="1"/>
</dbReference>
<dbReference type="GO" id="GO:0016020">
    <property type="term" value="C:membrane"/>
    <property type="evidence" value="ECO:0007669"/>
    <property type="project" value="UniProtKB-SubCell"/>
</dbReference>
<evidence type="ECO:0000256" key="5">
    <source>
        <dbReference type="ARBA" id="ARBA00022676"/>
    </source>
</evidence>
<proteinExistence type="inferred from homology"/>
<dbReference type="AlphaFoldDB" id="A0AAN6F1B0"/>
<evidence type="ECO:0000259" key="12">
    <source>
        <dbReference type="Pfam" id="PF02434"/>
    </source>
</evidence>
<keyword evidence="8" id="KW-0547">Nucleotide-binding</keyword>
<organism evidence="13 14">
    <name type="scientific">Exophiala dermatitidis</name>
    <name type="common">Black yeast-like fungus</name>
    <name type="synonym">Wangiella dermatitidis</name>
    <dbReference type="NCBI Taxonomy" id="5970"/>
    <lineage>
        <taxon>Eukaryota</taxon>
        <taxon>Fungi</taxon>
        <taxon>Dikarya</taxon>
        <taxon>Ascomycota</taxon>
        <taxon>Pezizomycotina</taxon>
        <taxon>Eurotiomycetes</taxon>
        <taxon>Chaetothyriomycetidae</taxon>
        <taxon>Chaetothyriales</taxon>
        <taxon>Herpotrichiellaceae</taxon>
        <taxon>Exophiala</taxon>
    </lineage>
</organism>
<keyword evidence="6" id="KW-0808">Transferase</keyword>
<comment type="caution">
    <text evidence="13">The sequence shown here is derived from an EMBL/GenBank/DDBJ whole genome shotgun (WGS) entry which is preliminary data.</text>
</comment>
<evidence type="ECO:0000256" key="9">
    <source>
        <dbReference type="ARBA" id="ARBA00022968"/>
    </source>
</evidence>
<dbReference type="EMBL" id="JAJGCB010000001">
    <property type="protein sequence ID" value="KAJ8995631.1"/>
    <property type="molecule type" value="Genomic_DNA"/>
</dbReference>
<evidence type="ECO:0000256" key="1">
    <source>
        <dbReference type="ARBA" id="ARBA00004606"/>
    </source>
</evidence>
<comment type="subcellular location">
    <subcellularLocation>
        <location evidence="1">Membrane</location>
        <topology evidence="1">Single-pass type II membrane protein</topology>
    </subcellularLocation>
</comment>
<dbReference type="GO" id="GO:0000166">
    <property type="term" value="F:nucleotide binding"/>
    <property type="evidence" value="ECO:0007669"/>
    <property type="project" value="UniProtKB-KW"/>
</dbReference>
<dbReference type="EC" id="2.4.1.122" evidence="4"/>
<sequence>MAFTLPRGWSPGRLLIAFLVLVSLLAFRSYYLAFHGSSEFNDYSYDWWKGNELDGSITVSDDGLEHSQNSAEDHGFIPEIPDFTDPVNQTSTGPSPASSSSFASAVPACRRLPGADKVVVMVKTGATEALARIPEQIVTLADCVPNLMIFSDMEQEIGEFHLIDALDDVSQEYKDNHEDFEFYKEIHELHAAHGDLSTLGSAKGWDLDKWKNIPMLHKAYTKYPDADWYVTIDADTYLGWTNLLLFLDRLDPNEPFYAGAINFYGPVTFAHGGTGYVLSRNAVERFESIRTPEKIADWEKETSTICCGDVMLSVAMSAAGVNVSGVWPMFQGDAPADFGWNERLWCTPAITWHHIHSYDIEALWQFEREWINKTWDANRPGAKPYLFADLFDYFAQDFIAHDKKNWDNKSGEKIFTRPHPDHVPENTDWDWKSDEEKQELWDSLSESEKAATGSIEACRAACEAEPQCLQFSWHPGTCKLDRSVRLGHAVEAEQETMSGWNLDHIERFKKLKDREHCEIKWDIDYPD</sequence>
<dbReference type="InterPro" id="IPR003378">
    <property type="entry name" value="Fringe-like_glycosylTrfase"/>
</dbReference>
<keyword evidence="9" id="KW-0735">Signal-anchor</keyword>
<dbReference type="PANTHER" id="PTHR23033">
    <property type="entry name" value="BETA1,3-GALACTOSYLTRANSFERASE"/>
    <property type="match status" value="1"/>
</dbReference>
<comment type="similarity">
    <text evidence="3">Belongs to the glycosyltransferase 31 family. Beta3-Gal-T subfamily.</text>
</comment>
<gene>
    <name evidence="13" type="ORF">HRR80_000394</name>
</gene>